<comment type="function">
    <text evidence="1">Nuclease required for the repair of DNA interstrand cross-links (ICL). Acts as a 5'-3' exonuclease that anchors at a cut end of DNA and cleaves DNA successively at every third nucleotide, allowing to excise an ICL from one strand through flanking incisions.</text>
</comment>
<keyword evidence="1" id="KW-0540">Nuclease</keyword>
<evidence type="ECO:0000313" key="5">
    <source>
        <dbReference type="EMBL" id="KAL0637266.1"/>
    </source>
</evidence>
<feature type="region of interest" description="Disordered" evidence="2">
    <location>
        <begin position="1"/>
        <end position="70"/>
    </location>
</feature>
<dbReference type="EMBL" id="JBBBZM010000037">
    <property type="protein sequence ID" value="KAL0637266.1"/>
    <property type="molecule type" value="Genomic_DNA"/>
</dbReference>
<dbReference type="InterPro" id="IPR049132">
    <property type="entry name" value="FAN1-like_euk"/>
</dbReference>
<evidence type="ECO:0000259" key="4">
    <source>
        <dbReference type="Pfam" id="PF21315"/>
    </source>
</evidence>
<dbReference type="Pfam" id="PF21315">
    <property type="entry name" value="FAN1_HTH"/>
    <property type="match status" value="1"/>
</dbReference>
<dbReference type="InterPro" id="IPR033315">
    <property type="entry name" value="Fan1-like"/>
</dbReference>
<accession>A0ABR3GMW9</accession>
<organism evidence="5 6">
    <name type="scientific">Discina gigas</name>
    <dbReference type="NCBI Taxonomy" id="1032678"/>
    <lineage>
        <taxon>Eukaryota</taxon>
        <taxon>Fungi</taxon>
        <taxon>Dikarya</taxon>
        <taxon>Ascomycota</taxon>
        <taxon>Pezizomycotina</taxon>
        <taxon>Pezizomycetes</taxon>
        <taxon>Pezizales</taxon>
        <taxon>Discinaceae</taxon>
        <taxon>Discina</taxon>
    </lineage>
</organism>
<dbReference type="InterPro" id="IPR049125">
    <property type="entry name" value="FAN1-like_WH"/>
</dbReference>
<dbReference type="PANTHER" id="PTHR15749:SF4">
    <property type="entry name" value="FANCONI-ASSOCIATED NUCLEASE 1"/>
    <property type="match status" value="1"/>
</dbReference>
<evidence type="ECO:0000259" key="3">
    <source>
        <dbReference type="Pfam" id="PF21170"/>
    </source>
</evidence>
<keyword evidence="1" id="KW-0464">Manganese</keyword>
<keyword evidence="1" id="KW-0539">Nucleus</keyword>
<evidence type="ECO:0000313" key="6">
    <source>
        <dbReference type="Proteomes" id="UP001447188"/>
    </source>
</evidence>
<dbReference type="Pfam" id="PF21170">
    <property type="entry name" value="FAN1_TPR"/>
    <property type="match status" value="1"/>
</dbReference>
<dbReference type="PANTHER" id="PTHR15749">
    <property type="entry name" value="FANCONI-ASSOCIATED NUCLEASE 1"/>
    <property type="match status" value="1"/>
</dbReference>
<feature type="compositionally biased region" description="Acidic residues" evidence="2">
    <location>
        <begin position="54"/>
        <end position="66"/>
    </location>
</feature>
<comment type="catalytic activity">
    <reaction evidence="1">
        <text>Hydrolytically removes 5'-nucleotides successively from the 3'-hydroxy termini of 3'-hydroxy-terminated oligonucleotides.</text>
        <dbReference type="EC" id="3.1.4.1"/>
    </reaction>
</comment>
<comment type="cofactor">
    <cofactor evidence="1">
        <name>Mg(2+)</name>
        <dbReference type="ChEBI" id="CHEBI:18420"/>
    </cofactor>
    <cofactor evidence="1">
        <name>Mn(2+)</name>
        <dbReference type="ChEBI" id="CHEBI:29035"/>
    </cofactor>
</comment>
<dbReference type="InterPro" id="IPR049126">
    <property type="entry name" value="FAN1-like_TPR"/>
</dbReference>
<reference evidence="5 6" key="1">
    <citation type="submission" date="2024-02" db="EMBL/GenBank/DDBJ databases">
        <title>Discinaceae phylogenomics.</title>
        <authorList>
            <person name="Dirks A.C."/>
            <person name="James T.Y."/>
        </authorList>
    </citation>
    <scope>NUCLEOTIDE SEQUENCE [LARGE SCALE GENOMIC DNA]</scope>
    <source>
        <strain evidence="5 6">ACD0624</strain>
    </source>
</reference>
<dbReference type="Proteomes" id="UP001447188">
    <property type="component" value="Unassembled WGS sequence"/>
</dbReference>
<evidence type="ECO:0000256" key="2">
    <source>
        <dbReference type="SAM" id="MobiDB-lite"/>
    </source>
</evidence>
<feature type="compositionally biased region" description="Basic residues" evidence="2">
    <location>
        <begin position="27"/>
        <end position="36"/>
    </location>
</feature>
<name>A0ABR3GMW9_9PEZI</name>
<keyword evidence="1" id="KW-0479">Metal-binding</keyword>
<comment type="subcellular location">
    <subcellularLocation>
        <location evidence="1">Nucleus</location>
    </subcellularLocation>
</comment>
<keyword evidence="1" id="KW-0234">DNA repair</keyword>
<protein>
    <recommendedName>
        <fullName evidence="1">Fanconi-associated nuclease</fullName>
        <ecNumber evidence="1">3.1.4.1</ecNumber>
    </recommendedName>
</protein>
<proteinExistence type="inferred from homology"/>
<keyword evidence="1" id="KW-0460">Magnesium</keyword>
<keyword evidence="6" id="KW-1185">Reference proteome</keyword>
<comment type="caution">
    <text evidence="5">The sequence shown here is derived from an EMBL/GenBank/DDBJ whole genome shotgun (WGS) entry which is preliminary data.</text>
</comment>
<comment type="similarity">
    <text evidence="1">Belongs to the FAN1 family.</text>
</comment>
<dbReference type="CDD" id="cd22326">
    <property type="entry name" value="FAN1-like"/>
    <property type="match status" value="1"/>
</dbReference>
<gene>
    <name evidence="5" type="ORF">Q9L58_003750</name>
</gene>
<feature type="domain" description="Fanconi-associated nuclease 1-like TPR" evidence="3">
    <location>
        <begin position="350"/>
        <end position="448"/>
    </location>
</feature>
<keyword evidence="1" id="KW-0378">Hydrolase</keyword>
<keyword evidence="1" id="KW-0227">DNA damage</keyword>
<sequence length="683" mass="78066">MVLSQPNPNRLEPDRKQDPQEAAGSRALKRVKRSHSHPPPGSRSKGKEINAQESENEDPTSIDLDDGLNAAPNDIDGIAREYARTGKYKRSMYVDAFNLALDIVLQDELQLFSDEEQEVFAKYRSLEYEPQFLYVRLFLRKTSAWFRESKLGYYDDITDIHSACQILQSSKVAFAESENCITTLEEAANLLNLEELKSMAKEAKCAGPNKAELVAALKKASGGQVGLGSKGQLKLSFDKNGNYITRDSYFVRKILEKTGPLIRLNSTTTTLFGRVHLVFYRSSEWTEKSLTTVILARTQRRNFPDYIVSRTSNVFPTRASLLDFEESIKLQSLVDEILGNNGVVTNEGLEEVKTIFEGIYEKWKRLIAEDQAKKEVNKEQELERLYLRRFSAAWVLTRIVHKGEHVLGRLKEYGREHEVLTALLAQRGYHSARRGGWYQRKALIEEHYMAAVTLPKNTSLGMNKKLWLRKALQTCEAGLQDSETHLIYHYDLQKRITKLEPKLHVSKRDQHDFGHTRLAQPSERSIVGEIQPGDSSVGKKTTWVDKAEGGECSVEEMCLSRYRAEGWKGFHSEGGIIKTLFAYLFYDIMFLYLPNVFQTQFQMCPLDLFTDGFYPARASEINHRLVELSNGGAAKIIEDIDREHRERKTCVVGLDWSFSKKDLLEIVDRVNLERDISVLVEIL</sequence>
<dbReference type="EC" id="3.1.4.1" evidence="1"/>
<evidence type="ECO:0000256" key="1">
    <source>
        <dbReference type="RuleBase" id="RU365033"/>
    </source>
</evidence>
<feature type="domain" description="Fanconi-associated nuclease 1-like winged-helix" evidence="4">
    <location>
        <begin position="93"/>
        <end position="169"/>
    </location>
</feature>